<name>A0A0M3I5S4_ASCLU</name>
<dbReference type="AlphaFoldDB" id="A0A0M3I5S4"/>
<keyword evidence="1" id="KW-1185">Reference proteome</keyword>
<organism evidence="1 2">
    <name type="scientific">Ascaris lumbricoides</name>
    <name type="common">Giant roundworm</name>
    <dbReference type="NCBI Taxonomy" id="6252"/>
    <lineage>
        <taxon>Eukaryota</taxon>
        <taxon>Metazoa</taxon>
        <taxon>Ecdysozoa</taxon>
        <taxon>Nematoda</taxon>
        <taxon>Chromadorea</taxon>
        <taxon>Rhabditida</taxon>
        <taxon>Spirurina</taxon>
        <taxon>Ascaridomorpha</taxon>
        <taxon>Ascaridoidea</taxon>
        <taxon>Ascarididae</taxon>
        <taxon>Ascaris</taxon>
    </lineage>
</organism>
<dbReference type="Proteomes" id="UP000036681">
    <property type="component" value="Unplaced"/>
</dbReference>
<evidence type="ECO:0000313" key="1">
    <source>
        <dbReference type="Proteomes" id="UP000036681"/>
    </source>
</evidence>
<sequence length="85" mass="9953">MLQPHSGNGIFFYGTLIETICKKTFDKNINAMHTTIYSNLWRKLTRIRCLNDTNVDDECGYVTIAANNHQMLIPHMMIHPSWKQR</sequence>
<protein>
    <submittedName>
        <fullName evidence="2">Uncharacterized protein</fullName>
    </submittedName>
</protein>
<accession>A0A0M3I5S4</accession>
<evidence type="ECO:0000313" key="2">
    <source>
        <dbReference type="WBParaSite" id="ALUE_0001232701-mRNA-1"/>
    </source>
</evidence>
<proteinExistence type="predicted"/>
<dbReference type="WBParaSite" id="ALUE_0001232701-mRNA-1">
    <property type="protein sequence ID" value="ALUE_0001232701-mRNA-1"/>
    <property type="gene ID" value="ALUE_0001232701"/>
</dbReference>
<reference evidence="2" key="1">
    <citation type="submission" date="2017-02" db="UniProtKB">
        <authorList>
            <consortium name="WormBaseParasite"/>
        </authorList>
    </citation>
    <scope>IDENTIFICATION</scope>
</reference>